<gene>
    <name evidence="2" type="ORF">TBIB3V08_LOCUS4160</name>
</gene>
<name>A0A7R9EV85_9NEOP</name>
<evidence type="ECO:0000313" key="2">
    <source>
        <dbReference type="EMBL" id="CAD7441705.1"/>
    </source>
</evidence>
<accession>A0A7R9EV85</accession>
<reference evidence="2" key="1">
    <citation type="submission" date="2020-11" db="EMBL/GenBank/DDBJ databases">
        <authorList>
            <person name="Tran Van P."/>
        </authorList>
    </citation>
    <scope>NUCLEOTIDE SEQUENCE</scope>
</reference>
<proteinExistence type="predicted"/>
<feature type="region of interest" description="Disordered" evidence="1">
    <location>
        <begin position="202"/>
        <end position="222"/>
    </location>
</feature>
<organism evidence="2">
    <name type="scientific">Timema bartmani</name>
    <dbReference type="NCBI Taxonomy" id="61472"/>
    <lineage>
        <taxon>Eukaryota</taxon>
        <taxon>Metazoa</taxon>
        <taxon>Ecdysozoa</taxon>
        <taxon>Arthropoda</taxon>
        <taxon>Hexapoda</taxon>
        <taxon>Insecta</taxon>
        <taxon>Pterygota</taxon>
        <taxon>Neoptera</taxon>
        <taxon>Polyneoptera</taxon>
        <taxon>Phasmatodea</taxon>
        <taxon>Timematodea</taxon>
        <taxon>Timematoidea</taxon>
        <taxon>Timematidae</taxon>
        <taxon>Timema</taxon>
    </lineage>
</organism>
<sequence length="267" mass="28903">MTNFSASMDTKLRSLNRLALHDTSLLTSGLSRDTVTRDLENHSGLTPSQHSADEKNQRFLASLHLVMPLTPLELPLPLSLEKPPPVHPTEIRTSISPSSAVWLNTTGALANYATEAGSWSVTRNDPVSFRRLTLVHGISKSQYGVPSEKVHGASTRILSKMAMYRVKLSHETFPGSPFNHKVHDIGEEGGGGEMDMFIANMGKKDKNKKKGKGAEKTAAKTDKKLSLKLKKELAVIGEFAEIYPEAVGVGWEVGSKSSACGCSPPKG</sequence>
<evidence type="ECO:0000256" key="1">
    <source>
        <dbReference type="SAM" id="MobiDB-lite"/>
    </source>
</evidence>
<feature type="compositionally biased region" description="Basic and acidic residues" evidence="1">
    <location>
        <begin position="212"/>
        <end position="222"/>
    </location>
</feature>
<dbReference type="AlphaFoldDB" id="A0A7R9EV85"/>
<protein>
    <submittedName>
        <fullName evidence="2">Uncharacterized protein</fullName>
    </submittedName>
</protein>
<dbReference type="EMBL" id="OD565405">
    <property type="protein sequence ID" value="CAD7441705.1"/>
    <property type="molecule type" value="Genomic_DNA"/>
</dbReference>